<proteinExistence type="predicted"/>
<organism evidence="1 2">
    <name type="scientific">Nonomuraea phyllanthi</name>
    <dbReference type="NCBI Taxonomy" id="2219224"/>
    <lineage>
        <taxon>Bacteria</taxon>
        <taxon>Bacillati</taxon>
        <taxon>Actinomycetota</taxon>
        <taxon>Actinomycetes</taxon>
        <taxon>Streptosporangiales</taxon>
        <taxon>Streptosporangiaceae</taxon>
        <taxon>Nonomuraea</taxon>
    </lineage>
</organism>
<accession>A0A5P9Z377</accession>
<accession>A0A5C4VDM2</accession>
<dbReference type="RefSeq" id="WP_139636839.1">
    <property type="nucleotide sequence ID" value="NZ_CP045572.1"/>
</dbReference>
<protein>
    <submittedName>
        <fullName evidence="1">Uncharacterized protein</fullName>
    </submittedName>
</protein>
<sequence length="98" mass="10432">MTLSYEIAVPAQDGVWSDEQPQPAQEIVGQRGQRSGEKGPILGRESHPGVIAELSLQNGDLVTPGENLDLLVPIAQGEQPQRGEGVRDGQVGQAKVHD</sequence>
<dbReference type="AlphaFoldDB" id="A0A5C4VDM2"/>
<dbReference type="EMBL" id="VDLX02000024">
    <property type="protein sequence ID" value="KAB8188592.1"/>
    <property type="molecule type" value="Genomic_DNA"/>
</dbReference>
<evidence type="ECO:0000313" key="1">
    <source>
        <dbReference type="EMBL" id="KAB8188592.1"/>
    </source>
</evidence>
<keyword evidence="2" id="KW-1185">Reference proteome</keyword>
<dbReference type="OrthoDB" id="3541757at2"/>
<gene>
    <name evidence="1" type="ORF">FH608_043295</name>
</gene>
<reference evidence="1 2" key="1">
    <citation type="submission" date="2019-10" db="EMBL/GenBank/DDBJ databases">
        <title>Nonomuraea sp. nov., isolated from Phyllanthus amarus.</title>
        <authorList>
            <person name="Klykleung N."/>
            <person name="Tanasupawat S."/>
        </authorList>
    </citation>
    <scope>NUCLEOTIDE SEQUENCE [LARGE SCALE GENOMIC DNA]</scope>
    <source>
        <strain evidence="1 2">PA1-10</strain>
    </source>
</reference>
<name>A0A5C4VDM2_9ACTN</name>
<evidence type="ECO:0000313" key="2">
    <source>
        <dbReference type="Proteomes" id="UP000312512"/>
    </source>
</evidence>
<dbReference type="Proteomes" id="UP000312512">
    <property type="component" value="Unassembled WGS sequence"/>
</dbReference>
<comment type="caution">
    <text evidence="1">The sequence shown here is derived from an EMBL/GenBank/DDBJ whole genome shotgun (WGS) entry which is preliminary data.</text>
</comment>